<dbReference type="AlphaFoldDB" id="A0A9Q5I0N4"/>
<feature type="compositionally biased region" description="Basic and acidic residues" evidence="1">
    <location>
        <begin position="47"/>
        <end position="57"/>
    </location>
</feature>
<feature type="compositionally biased region" description="Low complexity" evidence="1">
    <location>
        <begin position="411"/>
        <end position="422"/>
    </location>
</feature>
<dbReference type="PANTHER" id="PTHR37994:SF1">
    <property type="entry name" value="ER TRANSPORTER 6TM N-TERMINAL DOMAIN-CONTAINING PROTEIN"/>
    <property type="match status" value="1"/>
</dbReference>
<dbReference type="InterPro" id="IPR018823">
    <property type="entry name" value="ArAE_2_N"/>
</dbReference>
<feature type="domain" description="Putative ER transporter 6TM N-terminal" evidence="4">
    <location>
        <begin position="187"/>
        <end position="597"/>
    </location>
</feature>
<keyword evidence="2" id="KW-1133">Transmembrane helix</keyword>
<feature type="transmembrane region" description="Helical" evidence="2">
    <location>
        <begin position="196"/>
        <end position="215"/>
    </location>
</feature>
<feature type="region of interest" description="Disordered" evidence="1">
    <location>
        <begin position="465"/>
        <end position="486"/>
    </location>
</feature>
<proteinExistence type="predicted"/>
<dbReference type="EMBL" id="LNZH02000154">
    <property type="protein sequence ID" value="OCB89516.1"/>
    <property type="molecule type" value="Genomic_DNA"/>
</dbReference>
<evidence type="ECO:0000259" key="4">
    <source>
        <dbReference type="Pfam" id="PF10337"/>
    </source>
</evidence>
<feature type="domain" description="DUF2421" evidence="3">
    <location>
        <begin position="915"/>
        <end position="1158"/>
    </location>
</feature>
<evidence type="ECO:0000259" key="3">
    <source>
        <dbReference type="Pfam" id="PF10334"/>
    </source>
</evidence>
<feature type="region of interest" description="Disordered" evidence="1">
    <location>
        <begin position="431"/>
        <end position="450"/>
    </location>
</feature>
<gene>
    <name evidence="5" type="ORF">A7U60_g3311</name>
</gene>
<protein>
    <recommendedName>
        <fullName evidence="7">ER transporter 6TM N-terminal domain-containing protein</fullName>
    </recommendedName>
</protein>
<feature type="compositionally biased region" description="Acidic residues" evidence="1">
    <location>
        <begin position="1095"/>
        <end position="1108"/>
    </location>
</feature>
<feature type="compositionally biased region" description="Basic residues" evidence="1">
    <location>
        <begin position="465"/>
        <end position="484"/>
    </location>
</feature>
<evidence type="ECO:0000313" key="5">
    <source>
        <dbReference type="EMBL" id="OCB89516.1"/>
    </source>
</evidence>
<dbReference type="Pfam" id="PF10334">
    <property type="entry name" value="BRE4"/>
    <property type="match status" value="1"/>
</dbReference>
<keyword evidence="6" id="KW-1185">Reference proteome</keyword>
<feature type="transmembrane region" description="Helical" evidence="2">
    <location>
        <begin position="257"/>
        <end position="277"/>
    </location>
</feature>
<comment type="caution">
    <text evidence="5">The sequence shown here is derived from an EMBL/GenBank/DDBJ whole genome shotgun (WGS) entry which is preliminary data.</text>
</comment>
<evidence type="ECO:0008006" key="7">
    <source>
        <dbReference type="Google" id="ProtNLM"/>
    </source>
</evidence>
<dbReference type="InterPro" id="IPR018820">
    <property type="entry name" value="BRE4-related_DUF2421"/>
</dbReference>
<dbReference type="PANTHER" id="PTHR37994">
    <property type="entry name" value="ARAE_2_N DOMAIN-CONTAINING PROTEIN-RELATED"/>
    <property type="match status" value="1"/>
</dbReference>
<dbReference type="OrthoDB" id="2274698at2759"/>
<reference evidence="5" key="1">
    <citation type="submission" date="2016-06" db="EMBL/GenBank/DDBJ databases">
        <title>Draft Genome sequence of the fungus Inonotus baumii.</title>
        <authorList>
            <person name="Zhu H."/>
            <person name="Lin W."/>
        </authorList>
    </citation>
    <scope>NUCLEOTIDE SEQUENCE</scope>
    <source>
        <strain evidence="5">821</strain>
    </source>
</reference>
<feature type="compositionally biased region" description="Basic residues" evidence="1">
    <location>
        <begin position="439"/>
        <end position="450"/>
    </location>
</feature>
<sequence>MPDDVEKIPSHPQRGNGGNLEPQVSRASERSRPGGRPKLRIQLPGEEGDRISPKETDTSDALKGSVHPDPLDPRASIAKATSSKFVRRLSAGLEKGGRSFEKLRKSLGLPGSSWITNNLDATHIKPVIRAAVAGWISVVLLVIMPTNRAQAGFLIILGMFLSFWTCLGIRLANLARKEFNPSASVTEIYSARYLEARPTVICGVFLFIWTSLLLYTRARVGPGPYIVAIVLSCVLTDISLTTAHLFPYPYYGIGESVIKPVAIHSAISIVCAAFVLPESVNAQFIKRFQVVFSALAKAVRTQPEIFQKSALSDEFDPTPFFKQVEAAESALAPLAATSRLMKRDISWGRFGSKDFSRLHELVRRMTVRANGMAFYFKIMDSSANKQPGTPAFSLLNTPAHSPPSSRPPSPTRSARSSRSLSDLNISASASVASVNSASARRRRRQQRHSAHNSLYQAALQFYHHAHHRNSRQSRHQHPHRRHHTSSLFHDVLNKTSEGAVGVFESQRYLNLETRLTHPNAEEFIPQIVHHLGESSADLVQCAGDALEHLTLKFGRMNEDRFYKLFCRERAMSWEEGIHDDESMLKKLKSVREEFRTKSRHRVLDLYRPHVDAYLSSQTDQEPPPHLYLFQCYMYQYHLMFFAEHLCQMFEELIDLEKTRPCSRLWLPILPFKQIIMRSKWEPPDAGLQHAEDEDPDVIQGIEPEKAELLSHAERRDPDALPPTNAIEAIGTLIYASVNALGRGNAVFGFKAGVLSGASKELFTVESAELPTELGRVCLRVIGQLTLSRFRGDTVRGYCSREVATFCGGIIGIVMWYASTGLGNGNSYGLAAVCAVAYPFLFFIRLYYPAAPMALTIFLVTIGLVVGYSWQDAKMPNLSNAGGFAVLYGLGVEVAWKRFILVTIGVTVAFIFSYFPPSTTLRRYLRTTYATTTQQLGQAYCDVVSNVTVRGGPETEAIVKELIASRLKLRRSKVLMANVVYEFSFRGKWPKERYEGICEIQLEIAYLLSHLRSATEHLEPSWARAFLKRTSFLEPEFQGDVLAVINMISTSLRTGTPLPQVTPCPLLDRFVAPKMGFHFLNGEDSASPDTNNEGGDTGEESDVYGEESEYAGLPRRLTAKTLEDEQYLYFSVGVATAFGIVTRLDRLMVATKELVGEQFHITGLPVYTRRPSTPSGPSALRRSGGR</sequence>
<keyword evidence="2" id="KW-0812">Transmembrane</keyword>
<keyword evidence="2" id="KW-0472">Membrane</keyword>
<dbReference type="Pfam" id="PF10337">
    <property type="entry name" value="ArAE_2_N"/>
    <property type="match status" value="1"/>
</dbReference>
<dbReference type="Proteomes" id="UP000757232">
    <property type="component" value="Unassembled WGS sequence"/>
</dbReference>
<feature type="region of interest" description="Disordered" evidence="1">
    <location>
        <begin position="1081"/>
        <end position="1109"/>
    </location>
</feature>
<feature type="transmembrane region" description="Helical" evidence="2">
    <location>
        <begin position="227"/>
        <end position="251"/>
    </location>
</feature>
<feature type="region of interest" description="Disordered" evidence="1">
    <location>
        <begin position="387"/>
        <end position="422"/>
    </location>
</feature>
<feature type="region of interest" description="Disordered" evidence="1">
    <location>
        <begin position="1"/>
        <end position="77"/>
    </location>
</feature>
<feature type="transmembrane region" description="Helical" evidence="2">
    <location>
        <begin position="894"/>
        <end position="914"/>
    </location>
</feature>
<feature type="transmembrane region" description="Helical" evidence="2">
    <location>
        <begin position="824"/>
        <end position="843"/>
    </location>
</feature>
<name>A0A9Q5I0N4_SANBA</name>
<evidence type="ECO:0000256" key="1">
    <source>
        <dbReference type="SAM" id="MobiDB-lite"/>
    </source>
</evidence>
<feature type="compositionally biased region" description="Pro residues" evidence="1">
    <location>
        <begin position="400"/>
        <end position="410"/>
    </location>
</feature>
<feature type="region of interest" description="Disordered" evidence="1">
    <location>
        <begin position="1165"/>
        <end position="1185"/>
    </location>
</feature>
<organism evidence="5 6">
    <name type="scientific">Sanghuangporus baumii</name>
    <name type="common">Phellinus baumii</name>
    <dbReference type="NCBI Taxonomy" id="108892"/>
    <lineage>
        <taxon>Eukaryota</taxon>
        <taxon>Fungi</taxon>
        <taxon>Dikarya</taxon>
        <taxon>Basidiomycota</taxon>
        <taxon>Agaricomycotina</taxon>
        <taxon>Agaricomycetes</taxon>
        <taxon>Hymenochaetales</taxon>
        <taxon>Hymenochaetaceae</taxon>
        <taxon>Sanghuangporus</taxon>
    </lineage>
</organism>
<feature type="transmembrane region" description="Helical" evidence="2">
    <location>
        <begin position="127"/>
        <end position="144"/>
    </location>
</feature>
<feature type="transmembrane region" description="Helical" evidence="2">
    <location>
        <begin position="850"/>
        <end position="869"/>
    </location>
</feature>
<evidence type="ECO:0000256" key="2">
    <source>
        <dbReference type="SAM" id="Phobius"/>
    </source>
</evidence>
<feature type="transmembrane region" description="Helical" evidence="2">
    <location>
        <begin position="797"/>
        <end position="818"/>
    </location>
</feature>
<evidence type="ECO:0000313" key="6">
    <source>
        <dbReference type="Proteomes" id="UP000757232"/>
    </source>
</evidence>
<feature type="transmembrane region" description="Helical" evidence="2">
    <location>
        <begin position="151"/>
        <end position="172"/>
    </location>
</feature>
<accession>A0A9Q5I0N4</accession>